<dbReference type="PANTHER" id="PTHR19328">
    <property type="entry name" value="HEDGEHOG-INTERACTING PROTEIN"/>
    <property type="match status" value="1"/>
</dbReference>
<dbReference type="Pfam" id="PF07995">
    <property type="entry name" value="GSDH"/>
    <property type="match status" value="1"/>
</dbReference>
<protein>
    <recommendedName>
        <fullName evidence="6">Glucose/Sorbosone dehydrogenase domain-containing protein</fullName>
    </recommendedName>
</protein>
<name>A0ABP7EVG5_9SPHN</name>
<feature type="chain" id="PRO_5046768576" description="Glucose/Sorbosone dehydrogenase domain-containing protein" evidence="1">
    <location>
        <begin position="26"/>
        <end position="490"/>
    </location>
</feature>
<evidence type="ECO:0000256" key="1">
    <source>
        <dbReference type="SAM" id="SignalP"/>
    </source>
</evidence>
<dbReference type="InterPro" id="IPR012938">
    <property type="entry name" value="Glc/Sorbosone_DH"/>
</dbReference>
<feature type="domain" description="Ice-binding protein C-terminal" evidence="2">
    <location>
        <begin position="457"/>
        <end position="481"/>
    </location>
</feature>
<dbReference type="SUPFAM" id="SSF50952">
    <property type="entry name" value="Soluble quinoprotein glucose dehydrogenase"/>
    <property type="match status" value="1"/>
</dbReference>
<keyword evidence="5" id="KW-1185">Reference proteome</keyword>
<evidence type="ECO:0000313" key="4">
    <source>
        <dbReference type="EMBL" id="GAA3725183.1"/>
    </source>
</evidence>
<evidence type="ECO:0000259" key="2">
    <source>
        <dbReference type="Pfam" id="PF07589"/>
    </source>
</evidence>
<organism evidence="4 5">
    <name type="scientific">Sphingomonas cynarae</name>
    <dbReference type="NCBI Taxonomy" id="930197"/>
    <lineage>
        <taxon>Bacteria</taxon>
        <taxon>Pseudomonadati</taxon>
        <taxon>Pseudomonadota</taxon>
        <taxon>Alphaproteobacteria</taxon>
        <taxon>Sphingomonadales</taxon>
        <taxon>Sphingomonadaceae</taxon>
        <taxon>Sphingomonas</taxon>
    </lineage>
</organism>
<dbReference type="InterPro" id="IPR011042">
    <property type="entry name" value="6-blade_b-propeller_TolB-like"/>
</dbReference>
<dbReference type="InterPro" id="IPR013424">
    <property type="entry name" value="Ice-binding_C"/>
</dbReference>
<gene>
    <name evidence="4" type="ORF">GCM10022268_36410</name>
</gene>
<dbReference type="EMBL" id="BAABBF010000015">
    <property type="protein sequence ID" value="GAA3725183.1"/>
    <property type="molecule type" value="Genomic_DNA"/>
</dbReference>
<dbReference type="Gene3D" id="2.120.10.30">
    <property type="entry name" value="TolB, C-terminal domain"/>
    <property type="match status" value="1"/>
</dbReference>
<reference evidence="5" key="1">
    <citation type="journal article" date="2019" name="Int. J. Syst. Evol. Microbiol.">
        <title>The Global Catalogue of Microorganisms (GCM) 10K type strain sequencing project: providing services to taxonomists for standard genome sequencing and annotation.</title>
        <authorList>
            <consortium name="The Broad Institute Genomics Platform"/>
            <consortium name="The Broad Institute Genome Sequencing Center for Infectious Disease"/>
            <person name="Wu L."/>
            <person name="Ma J."/>
        </authorList>
    </citation>
    <scope>NUCLEOTIDE SEQUENCE [LARGE SCALE GENOMIC DNA]</scope>
    <source>
        <strain evidence="5">JCM 17498</strain>
    </source>
</reference>
<evidence type="ECO:0000259" key="3">
    <source>
        <dbReference type="Pfam" id="PF07995"/>
    </source>
</evidence>
<evidence type="ECO:0008006" key="6">
    <source>
        <dbReference type="Google" id="ProtNLM"/>
    </source>
</evidence>
<sequence length="490" mass="51366">MAIVNHVVRTSLLALAAGLAANAQAAVVLDPVMQAIAPGIGVKVSPFATAPGLYGPASVQSMRAVTDGSNRLFVNDTRGVISVTDTAGATPGVYFDIRRQDVGFAQINGQTGLVSSAFHPNFGRDPAMPGYRTFYTIDTTMAAGAPAPTLAGKGPVNHHDVVREWTVADPAAATATITATREVMRLSQPAGDHGPGTIAFNTGAAPGSADYGKLYIGLGDGGGVNDPYDNAQDPRSPFGKILRIDPVDPDGAGPLAYAVPRDNPHVGDPAALGEIWASGLRNPQQFGWDALTGRMYIGDIGQAQLEEVNIGIPGANYGWPLREGTLAKPADKSLSLVTDDPNPGRFTDPIAQYDHDEGSAIGAVQLYRGSLIPELAGQMLVDDIVNGRIFYFTPGDTSGEGGLALLRELRLELDGLPTDMMTLEGTWRVDLRMGVDASGELYLLTKKDGNIYRLTGAVPEPAGWAMMIAGLGLAATMLRRRRTGRGAVPA</sequence>
<comment type="caution">
    <text evidence="4">The sequence shown here is derived from an EMBL/GenBank/DDBJ whole genome shotgun (WGS) entry which is preliminary data.</text>
</comment>
<keyword evidence="1" id="KW-0732">Signal</keyword>
<proteinExistence type="predicted"/>
<dbReference type="PANTHER" id="PTHR19328:SF75">
    <property type="entry name" value="ALDOSE SUGAR DEHYDROGENASE YLII"/>
    <property type="match status" value="1"/>
</dbReference>
<feature type="signal peptide" evidence="1">
    <location>
        <begin position="1"/>
        <end position="25"/>
    </location>
</feature>
<feature type="domain" description="Glucose/Sorbosone dehydrogenase" evidence="3">
    <location>
        <begin position="61"/>
        <end position="394"/>
    </location>
</feature>
<dbReference type="Pfam" id="PF07589">
    <property type="entry name" value="PEP-CTERM"/>
    <property type="match status" value="1"/>
</dbReference>
<dbReference type="Proteomes" id="UP001500523">
    <property type="component" value="Unassembled WGS sequence"/>
</dbReference>
<dbReference type="NCBIfam" id="NF035944">
    <property type="entry name" value="PEPxxWA-CTERM"/>
    <property type="match status" value="1"/>
</dbReference>
<accession>A0ABP7EVG5</accession>
<dbReference type="InterPro" id="IPR011041">
    <property type="entry name" value="Quinoprot_gluc/sorb_DH_b-prop"/>
</dbReference>
<evidence type="ECO:0000313" key="5">
    <source>
        <dbReference type="Proteomes" id="UP001500523"/>
    </source>
</evidence>
<dbReference type="NCBIfam" id="TIGR02595">
    <property type="entry name" value="PEP_CTERM"/>
    <property type="match status" value="1"/>
</dbReference>